<dbReference type="SMART" id="SM00554">
    <property type="entry name" value="FAS1"/>
    <property type="match status" value="3"/>
</dbReference>
<organism evidence="5 6">
    <name type="scientific">Dinothrombium tinctorium</name>
    <dbReference type="NCBI Taxonomy" id="1965070"/>
    <lineage>
        <taxon>Eukaryota</taxon>
        <taxon>Metazoa</taxon>
        <taxon>Ecdysozoa</taxon>
        <taxon>Arthropoda</taxon>
        <taxon>Chelicerata</taxon>
        <taxon>Arachnida</taxon>
        <taxon>Acari</taxon>
        <taxon>Acariformes</taxon>
        <taxon>Trombidiformes</taxon>
        <taxon>Prostigmata</taxon>
        <taxon>Anystina</taxon>
        <taxon>Parasitengona</taxon>
        <taxon>Trombidioidea</taxon>
        <taxon>Trombidiidae</taxon>
        <taxon>Dinothrombium</taxon>
    </lineage>
</organism>
<evidence type="ECO:0000259" key="4">
    <source>
        <dbReference type="PROSITE" id="PS51041"/>
    </source>
</evidence>
<feature type="domain" description="EMI" evidence="4">
    <location>
        <begin position="16"/>
        <end position="70"/>
    </location>
</feature>
<name>A0A443R1A0_9ACAR</name>
<dbReference type="PANTHER" id="PTHR10900:SF114">
    <property type="entry name" value="FAS1 DOMAIN-CONTAINING PROTEIN"/>
    <property type="match status" value="1"/>
</dbReference>
<dbReference type="PROSITE" id="PS51041">
    <property type="entry name" value="EMI"/>
    <property type="match status" value="1"/>
</dbReference>
<dbReference type="AlphaFoldDB" id="A0A443R1A0"/>
<keyword evidence="6" id="KW-1185">Reference proteome</keyword>
<accession>A0A443R1A0</accession>
<evidence type="ECO:0000256" key="1">
    <source>
        <dbReference type="ARBA" id="ARBA00022729"/>
    </source>
</evidence>
<evidence type="ECO:0000313" key="5">
    <source>
        <dbReference type="EMBL" id="RWS09050.1"/>
    </source>
</evidence>
<dbReference type="InterPro" id="IPR036378">
    <property type="entry name" value="FAS1_dom_sf"/>
</dbReference>
<dbReference type="GO" id="GO:0007155">
    <property type="term" value="P:cell adhesion"/>
    <property type="evidence" value="ECO:0007669"/>
    <property type="project" value="TreeGrafter"/>
</dbReference>
<keyword evidence="2" id="KW-1015">Disulfide bond</keyword>
<protein>
    <submittedName>
        <fullName evidence="5">Transforming growth factor-beta-induced protein ig-h3-like protein</fullName>
    </submittedName>
</protein>
<feature type="domain" description="FAS1" evidence="3">
    <location>
        <begin position="349"/>
        <end position="473"/>
    </location>
</feature>
<dbReference type="EMBL" id="NCKU01002672">
    <property type="protein sequence ID" value="RWS09050.1"/>
    <property type="molecule type" value="Genomic_DNA"/>
</dbReference>
<dbReference type="STRING" id="1965070.A0A443R1A0"/>
<dbReference type="Gene3D" id="2.30.180.10">
    <property type="entry name" value="FAS1 domain"/>
    <property type="match status" value="3"/>
</dbReference>
<dbReference type="PROSITE" id="PS50213">
    <property type="entry name" value="FAS1"/>
    <property type="match status" value="3"/>
</dbReference>
<keyword evidence="1" id="KW-0732">Signal</keyword>
<proteinExistence type="predicted"/>
<feature type="domain" description="FAS1" evidence="3">
    <location>
        <begin position="211"/>
        <end position="343"/>
    </location>
</feature>
<dbReference type="InterPro" id="IPR050904">
    <property type="entry name" value="Adhesion/Biosynth-related"/>
</dbReference>
<sequence>MRRVPQWHLKLVQRQGPNICVVEEVPELNRKFYTECRYWFRPKVCGYQTVLRYVCCEGYSQAPGEIGCKQEADLLNVVDTALQMGATYFVDYLAKSGLDQKLKHSKSTVTLFVPTNEAFESLTGIKREIFKTNLNSTLLYHITENRIMTTDMENEMMLTTSLQPQLIRVNKYANTQVSVNCIPVIRRDHRANNGVVHLIDGILIPPRNWPLKEISEVIAEDGRFNELIKFLNKTDVFAHLQENSMKSFTLFAPYDEAFQVMEPSLLDQLSEDLFSQQEIAKSHFIPYTICPFAITGHHKMQSLSKHNTELVCNQTGLYINDSPITDEIMLTQNGLVIVIDKVIIPQRVKTLYALIGDKRERLSKFKSVIDNCPQVAAALKSLNQSFTVFAPRNEAFSNLTTSELREIYANCEKFCFTHMVHDKVTTKEMANGQVLSSLQLPRTLECSISRRGFTVENSSIEEADIDARNGVLH</sequence>
<reference evidence="5 6" key="1">
    <citation type="journal article" date="2018" name="Gigascience">
        <title>Genomes of trombidid mites reveal novel predicted allergens and laterally-transferred genes associated with secondary metabolism.</title>
        <authorList>
            <person name="Dong X."/>
            <person name="Chaisiri K."/>
            <person name="Xia D."/>
            <person name="Armstrong S.D."/>
            <person name="Fang Y."/>
            <person name="Donnelly M.J."/>
            <person name="Kadowaki T."/>
            <person name="McGarry J.W."/>
            <person name="Darby A.C."/>
            <person name="Makepeace B.L."/>
        </authorList>
    </citation>
    <scope>NUCLEOTIDE SEQUENCE [LARGE SCALE GENOMIC DNA]</scope>
    <source>
        <strain evidence="5">UoL-WK</strain>
    </source>
</reference>
<gene>
    <name evidence="5" type="ORF">B4U79_01231</name>
</gene>
<feature type="non-terminal residue" evidence="5">
    <location>
        <position position="473"/>
    </location>
</feature>
<dbReference type="GO" id="GO:0005615">
    <property type="term" value="C:extracellular space"/>
    <property type="evidence" value="ECO:0007669"/>
    <property type="project" value="TreeGrafter"/>
</dbReference>
<dbReference type="Proteomes" id="UP000285301">
    <property type="component" value="Unassembled WGS sequence"/>
</dbReference>
<dbReference type="SUPFAM" id="SSF82153">
    <property type="entry name" value="FAS1 domain"/>
    <property type="match status" value="3"/>
</dbReference>
<dbReference type="Pfam" id="PF02469">
    <property type="entry name" value="Fasciclin"/>
    <property type="match status" value="3"/>
</dbReference>
<dbReference type="PANTHER" id="PTHR10900">
    <property type="entry name" value="PERIOSTIN-RELATED"/>
    <property type="match status" value="1"/>
</dbReference>
<dbReference type="InterPro" id="IPR000782">
    <property type="entry name" value="FAS1_domain"/>
</dbReference>
<dbReference type="GO" id="GO:0030198">
    <property type="term" value="P:extracellular matrix organization"/>
    <property type="evidence" value="ECO:0007669"/>
    <property type="project" value="TreeGrafter"/>
</dbReference>
<evidence type="ECO:0000313" key="6">
    <source>
        <dbReference type="Proteomes" id="UP000285301"/>
    </source>
</evidence>
<dbReference type="OrthoDB" id="286301at2759"/>
<dbReference type="GO" id="GO:0031012">
    <property type="term" value="C:extracellular matrix"/>
    <property type="evidence" value="ECO:0007669"/>
    <property type="project" value="TreeGrafter"/>
</dbReference>
<evidence type="ECO:0000259" key="3">
    <source>
        <dbReference type="PROSITE" id="PS50213"/>
    </source>
</evidence>
<dbReference type="InterPro" id="IPR011489">
    <property type="entry name" value="EMI_domain"/>
</dbReference>
<evidence type="ECO:0000256" key="2">
    <source>
        <dbReference type="ARBA" id="ARBA00023157"/>
    </source>
</evidence>
<comment type="caution">
    <text evidence="5">The sequence shown here is derived from an EMBL/GenBank/DDBJ whole genome shotgun (WGS) entry which is preliminary data.</text>
</comment>
<feature type="domain" description="FAS1" evidence="3">
    <location>
        <begin position="71"/>
        <end position="203"/>
    </location>
</feature>
<dbReference type="GO" id="GO:0050839">
    <property type="term" value="F:cell adhesion molecule binding"/>
    <property type="evidence" value="ECO:0007669"/>
    <property type="project" value="TreeGrafter"/>
</dbReference>